<gene>
    <name evidence="10" type="ORF">CTOB1V02_LOCUS5808</name>
</gene>
<organism evidence="10">
    <name type="scientific">Cyprideis torosa</name>
    <dbReference type="NCBI Taxonomy" id="163714"/>
    <lineage>
        <taxon>Eukaryota</taxon>
        <taxon>Metazoa</taxon>
        <taxon>Ecdysozoa</taxon>
        <taxon>Arthropoda</taxon>
        <taxon>Crustacea</taxon>
        <taxon>Oligostraca</taxon>
        <taxon>Ostracoda</taxon>
        <taxon>Podocopa</taxon>
        <taxon>Podocopida</taxon>
        <taxon>Cytherocopina</taxon>
        <taxon>Cytheroidea</taxon>
        <taxon>Cytherideidae</taxon>
        <taxon>Cyprideis</taxon>
    </lineage>
</organism>
<dbReference type="InterPro" id="IPR016130">
    <property type="entry name" value="Tyr_Pase_AS"/>
</dbReference>
<dbReference type="GO" id="GO:0008138">
    <property type="term" value="F:protein tyrosine/serine/threonine phosphatase activity"/>
    <property type="evidence" value="ECO:0007669"/>
    <property type="project" value="InterPro"/>
</dbReference>
<accession>A0A7R8ZKF9</accession>
<dbReference type="CDD" id="cd14515">
    <property type="entry name" value="DUSP3-like"/>
    <property type="match status" value="1"/>
</dbReference>
<dbReference type="InterPro" id="IPR001202">
    <property type="entry name" value="WW_dom"/>
</dbReference>
<evidence type="ECO:0000256" key="5">
    <source>
        <dbReference type="ARBA" id="ARBA00022912"/>
    </source>
</evidence>
<dbReference type="PANTHER" id="PTHR45682">
    <property type="entry name" value="AGAP008228-PA"/>
    <property type="match status" value="1"/>
</dbReference>
<dbReference type="PROSITE" id="PS50054">
    <property type="entry name" value="TYR_PHOSPHATASE_DUAL"/>
    <property type="match status" value="1"/>
</dbReference>
<dbReference type="InterPro" id="IPR020405">
    <property type="entry name" value="Atypical_DUSP_subfamA"/>
</dbReference>
<feature type="compositionally biased region" description="Acidic residues" evidence="9">
    <location>
        <begin position="731"/>
        <end position="758"/>
    </location>
</feature>
<feature type="region of interest" description="Disordered" evidence="9">
    <location>
        <begin position="278"/>
        <end position="395"/>
    </location>
</feature>
<dbReference type="PRINTS" id="PR01909">
    <property type="entry name" value="ADSPHPHTASEA"/>
</dbReference>
<comment type="catalytic activity">
    <reaction evidence="8">
        <text>O-phospho-L-threonyl-[protein] + H2O = L-threonyl-[protein] + phosphate</text>
        <dbReference type="Rhea" id="RHEA:47004"/>
        <dbReference type="Rhea" id="RHEA-COMP:11060"/>
        <dbReference type="Rhea" id="RHEA-COMP:11605"/>
        <dbReference type="ChEBI" id="CHEBI:15377"/>
        <dbReference type="ChEBI" id="CHEBI:30013"/>
        <dbReference type="ChEBI" id="CHEBI:43474"/>
        <dbReference type="ChEBI" id="CHEBI:61977"/>
        <dbReference type="EC" id="3.1.3.16"/>
    </reaction>
</comment>
<dbReference type="InterPro" id="IPR020422">
    <property type="entry name" value="TYR_PHOSPHATASE_DUAL_dom"/>
</dbReference>
<evidence type="ECO:0000256" key="9">
    <source>
        <dbReference type="SAM" id="MobiDB-lite"/>
    </source>
</evidence>
<dbReference type="Pfam" id="PF00782">
    <property type="entry name" value="DSPc"/>
    <property type="match status" value="1"/>
</dbReference>
<reference evidence="10" key="1">
    <citation type="submission" date="2020-11" db="EMBL/GenBank/DDBJ databases">
        <authorList>
            <person name="Tran Van P."/>
        </authorList>
    </citation>
    <scope>NUCLEOTIDE SEQUENCE</scope>
</reference>
<feature type="region of interest" description="Disordered" evidence="9">
    <location>
        <begin position="722"/>
        <end position="759"/>
    </location>
</feature>
<feature type="compositionally biased region" description="Basic and acidic residues" evidence="9">
    <location>
        <begin position="348"/>
        <end position="366"/>
    </location>
</feature>
<dbReference type="GO" id="GO:0033549">
    <property type="term" value="F:MAP kinase phosphatase activity"/>
    <property type="evidence" value="ECO:0007669"/>
    <property type="project" value="TreeGrafter"/>
</dbReference>
<feature type="compositionally biased region" description="Basic and acidic residues" evidence="9">
    <location>
        <begin position="623"/>
        <end position="635"/>
    </location>
</feature>
<evidence type="ECO:0000256" key="8">
    <source>
        <dbReference type="ARBA" id="ARBA00048336"/>
    </source>
</evidence>
<evidence type="ECO:0000256" key="3">
    <source>
        <dbReference type="ARBA" id="ARBA00013081"/>
    </source>
</evidence>
<feature type="compositionally biased region" description="Basic and acidic residues" evidence="9">
    <location>
        <begin position="40"/>
        <end position="102"/>
    </location>
</feature>
<dbReference type="GO" id="GO:0005737">
    <property type="term" value="C:cytoplasm"/>
    <property type="evidence" value="ECO:0007669"/>
    <property type="project" value="TreeGrafter"/>
</dbReference>
<dbReference type="GO" id="GO:0043409">
    <property type="term" value="P:negative regulation of MAPK cascade"/>
    <property type="evidence" value="ECO:0007669"/>
    <property type="project" value="TreeGrafter"/>
</dbReference>
<feature type="compositionally biased region" description="Acidic residues" evidence="9">
    <location>
        <begin position="367"/>
        <end position="387"/>
    </location>
</feature>
<feature type="region of interest" description="Disordered" evidence="9">
    <location>
        <begin position="618"/>
        <end position="673"/>
    </location>
</feature>
<feature type="region of interest" description="Disordered" evidence="9">
    <location>
        <begin position="463"/>
        <end position="489"/>
    </location>
</feature>
<proteinExistence type="inferred from homology"/>
<name>A0A7R8ZKF9_9CRUS</name>
<feature type="region of interest" description="Disordered" evidence="9">
    <location>
        <begin position="36"/>
        <end position="102"/>
    </location>
</feature>
<dbReference type="GO" id="GO:0004722">
    <property type="term" value="F:protein serine/threonine phosphatase activity"/>
    <property type="evidence" value="ECO:0007669"/>
    <property type="project" value="UniProtKB-EC"/>
</dbReference>
<evidence type="ECO:0000256" key="1">
    <source>
        <dbReference type="ARBA" id="ARBA00004123"/>
    </source>
</evidence>
<dbReference type="SUPFAM" id="SSF52799">
    <property type="entry name" value="(Phosphotyrosine protein) phosphatases II"/>
    <property type="match status" value="1"/>
</dbReference>
<dbReference type="SUPFAM" id="SSF51045">
    <property type="entry name" value="WW domain"/>
    <property type="match status" value="1"/>
</dbReference>
<keyword evidence="4" id="KW-0378">Hydrolase</keyword>
<sequence>MESQDKLLKGDEEVRAMAKMLLEKWRDLQELYKIPRKLRRDSPERPPAPEDESDRQRIKRESEWEKQREIRWKEKRERERRWADMRAEQERHKDPLAGLSKAERRRIFEEKARTEQEKREKIAQQRAAWQALQAKFHEKLIEDITIYRSLCFAAPEDPDAKSPPDDADGPPVGACYDVPDLTELLGLPPPPYPSHFQAIPPYKLPSGWFLHLTTTGNLYYFHPDTCTVSWYPPPPQPSDESDSNCSSTTSSSAVAAAAVFLTPELISKDGEKAKEKVAEKQKVDGVEKQPQEKKIEAKLVQKKKPVEEKISKKKKIPGEAKNLVDEKMEVGGDQQVEKKEPSSSSPMEVKKIKEEPCDEPISKDVVEINESDEKGEEAGDLSEEEEDGPKISGCDVSIVGEGEFVADPSLCFTHGEIYVMDQLEGMTEEQAEAQISSNGETLTLVNLGDDQYVKVESTVDVELETSTDSNDSCSSVELSSSDEEPVDMKRERARRRALLKKKRRMERENETLDLVETELKFLETSLADVQKILVGKDLEGLCSDDLDYVPTAEDREVGAVGLKVYDAIDELEFVGERKWFGNKLDEEMDDSDDYLTGLSTRERRRSRRERSGLVTVHIISPTHSEDSDQVEHEESPESSPVLDSAQETMVTAAEESSIITPAPTTTSFVPSPPLLSPVPSTTVVPSLLNRQSVLPMPALGSPLFSEQVDVKPPIPNENVVAEATSEQPESSSDEDNVVDSLLPDDEDEMKQDDSDDQTDPYLELASLAGGTRSFEVTRDKKKVRRKDDKSRRLYDEKGKEDKEKYAKNYRRVIESIGENDELTSEQETKVKDAFHKDTAKYIVSLLTPYRALDCKQGKIRSTLDFKHLARKLTYAVVSKELQNCRNLRNLRFHEGIRGKKVRELKMTDFSAEEALTVRDLRFTLNSVCPDRPARMAGEAYRRWLQVNEVVPGIFIGDESAARDLRLIVEKGFTHILNPAEGNSVGMVNTGKRYYQDTDVLYLGFRVTDYPSSDLSRHFDEAADFIDNCLRTGGKILVHCVMGISRSATLVVAYLMIKRNMPATEAIRLVRSKRDVRPNEGFLKQILELDYKLRDKRRAGDGSD</sequence>
<dbReference type="PROSITE" id="PS50020">
    <property type="entry name" value="WW_DOMAIN_2"/>
    <property type="match status" value="1"/>
</dbReference>
<dbReference type="Gene3D" id="1.10.1740.100">
    <property type="entry name" value="Set2, Rpb1 interacting domain"/>
    <property type="match status" value="1"/>
</dbReference>
<dbReference type="InterPro" id="IPR000340">
    <property type="entry name" value="Dual-sp_phosphatase_cat-dom"/>
</dbReference>
<evidence type="ECO:0000256" key="6">
    <source>
        <dbReference type="ARBA" id="ARBA00023242"/>
    </source>
</evidence>
<dbReference type="GO" id="GO:0006355">
    <property type="term" value="P:regulation of DNA-templated transcription"/>
    <property type="evidence" value="ECO:0007669"/>
    <property type="project" value="InterPro"/>
</dbReference>
<dbReference type="InterPro" id="IPR000387">
    <property type="entry name" value="Tyr_Pase_dom"/>
</dbReference>
<feature type="compositionally biased region" description="Low complexity" evidence="9">
    <location>
        <begin position="468"/>
        <end position="479"/>
    </location>
</feature>
<evidence type="ECO:0000313" key="10">
    <source>
        <dbReference type="EMBL" id="CAD7227914.1"/>
    </source>
</evidence>
<dbReference type="PROSITE" id="PS00383">
    <property type="entry name" value="TYR_PHOSPHATASE_1"/>
    <property type="match status" value="1"/>
</dbReference>
<feature type="compositionally biased region" description="Low complexity" evidence="9">
    <location>
        <begin position="656"/>
        <end position="669"/>
    </location>
</feature>
<keyword evidence="6" id="KW-0539">Nucleus</keyword>
<dbReference type="OrthoDB" id="253091at2759"/>
<dbReference type="AlphaFoldDB" id="A0A7R8ZKF9"/>
<keyword evidence="5" id="KW-0904">Protein phosphatase</keyword>
<evidence type="ECO:0000256" key="7">
    <source>
        <dbReference type="ARBA" id="ARBA00047761"/>
    </source>
</evidence>
<comment type="catalytic activity">
    <reaction evidence="7">
        <text>O-phospho-L-seryl-[protein] + H2O = L-seryl-[protein] + phosphate</text>
        <dbReference type="Rhea" id="RHEA:20629"/>
        <dbReference type="Rhea" id="RHEA-COMP:9863"/>
        <dbReference type="Rhea" id="RHEA-COMP:11604"/>
        <dbReference type="ChEBI" id="CHEBI:15377"/>
        <dbReference type="ChEBI" id="CHEBI:29999"/>
        <dbReference type="ChEBI" id="CHEBI:43474"/>
        <dbReference type="ChEBI" id="CHEBI:83421"/>
        <dbReference type="EC" id="3.1.3.16"/>
    </reaction>
</comment>
<dbReference type="PRINTS" id="PR01908">
    <property type="entry name" value="ADSPHPHTASE"/>
</dbReference>
<dbReference type="InterPro" id="IPR036020">
    <property type="entry name" value="WW_dom_sf"/>
</dbReference>
<comment type="subcellular location">
    <subcellularLocation>
        <location evidence="1">Nucleus</location>
    </subcellularLocation>
</comment>
<dbReference type="SMART" id="SM00195">
    <property type="entry name" value="DSPc"/>
    <property type="match status" value="1"/>
</dbReference>
<comment type="similarity">
    <text evidence="2">Belongs to the protein-tyrosine phosphatase family. Non-receptor class dual specificity subfamily.</text>
</comment>
<dbReference type="InterPro" id="IPR013257">
    <property type="entry name" value="SRI"/>
</dbReference>
<dbReference type="InterPro" id="IPR029021">
    <property type="entry name" value="Prot-tyrosine_phosphatase-like"/>
</dbReference>
<dbReference type="PROSITE" id="PS50056">
    <property type="entry name" value="TYR_PHOSPHATASE_2"/>
    <property type="match status" value="1"/>
</dbReference>
<dbReference type="PANTHER" id="PTHR45682:SF5">
    <property type="entry name" value="DUAL SPECIFICITY PROTEIN PHOSPHATASE"/>
    <property type="match status" value="1"/>
</dbReference>
<dbReference type="Pfam" id="PF08236">
    <property type="entry name" value="SRI"/>
    <property type="match status" value="1"/>
</dbReference>
<dbReference type="Gene3D" id="3.90.190.10">
    <property type="entry name" value="Protein tyrosine phosphatase superfamily"/>
    <property type="match status" value="1"/>
</dbReference>
<protein>
    <recommendedName>
        <fullName evidence="3">protein-serine/threonine phosphatase</fullName>
        <ecNumber evidence="3">3.1.3.16</ecNumber>
    </recommendedName>
</protein>
<evidence type="ECO:0000256" key="4">
    <source>
        <dbReference type="ARBA" id="ARBA00022801"/>
    </source>
</evidence>
<dbReference type="GO" id="GO:0005694">
    <property type="term" value="C:chromosome"/>
    <property type="evidence" value="ECO:0007669"/>
    <property type="project" value="InterPro"/>
</dbReference>
<feature type="compositionally biased region" description="Basic and acidic residues" evidence="9">
    <location>
        <begin position="785"/>
        <end position="800"/>
    </location>
</feature>
<dbReference type="InterPro" id="IPR038190">
    <property type="entry name" value="SRI_sf"/>
</dbReference>
<evidence type="ECO:0000256" key="2">
    <source>
        <dbReference type="ARBA" id="ARBA00008601"/>
    </source>
</evidence>
<feature type="region of interest" description="Disordered" evidence="9">
    <location>
        <begin position="775"/>
        <end position="800"/>
    </location>
</feature>
<dbReference type="EC" id="3.1.3.16" evidence="3"/>
<dbReference type="EMBL" id="OB661308">
    <property type="protein sequence ID" value="CAD7227914.1"/>
    <property type="molecule type" value="Genomic_DNA"/>
</dbReference>
<feature type="compositionally biased region" description="Basic and acidic residues" evidence="9">
    <location>
        <begin position="278"/>
        <end position="341"/>
    </location>
</feature>